<accession>A0A2S9QJ87</accession>
<feature type="transmembrane region" description="Helical" evidence="2">
    <location>
        <begin position="140"/>
        <end position="161"/>
    </location>
</feature>
<evidence type="ECO:0000313" key="5">
    <source>
        <dbReference type="Proteomes" id="UP000237682"/>
    </source>
</evidence>
<keyword evidence="5" id="KW-1185">Reference proteome</keyword>
<keyword evidence="2" id="KW-0472">Membrane</keyword>
<dbReference type="OrthoDB" id="8476759at2"/>
<dbReference type="InterPro" id="IPR051044">
    <property type="entry name" value="MAG_DAG_Lipase"/>
</dbReference>
<sequence length="301" mass="32940">MNVHTPPTGKPAVPNLPAPPQPHAFHYAGGPTAILLIHGLTGTPAELKLVAKGLARAGYSVYGVQLAGHCGSEADLTATGWKDWLASALEAFDRIRQDHDAVFVGGLSMGALLALLVASHRSDRVAGCLLYSPTMFYDGWSVPRGSVLLHAAILFGLGRFFRFRENFPYGIKDDRLRARVQAAMESGRSEEAGLLYMPGRSLAQLLYLIRDLKPRLPALRMPVLVLHAREDDVTSIRNANYLAAHLGGNVEKILLENSYHMITLDQERELVIDHSIGFLKRTEPRRLAPPSLSLALTRGRS</sequence>
<dbReference type="PANTHER" id="PTHR11614">
    <property type="entry name" value="PHOSPHOLIPASE-RELATED"/>
    <property type="match status" value="1"/>
</dbReference>
<dbReference type="EMBL" id="PUEJ01000001">
    <property type="protein sequence ID" value="PRH89415.1"/>
    <property type="molecule type" value="Genomic_DNA"/>
</dbReference>
<dbReference type="Gene3D" id="3.40.50.1820">
    <property type="entry name" value="alpha/beta hydrolase"/>
    <property type="match status" value="1"/>
</dbReference>
<keyword evidence="4" id="KW-0378">Hydrolase</keyword>
<dbReference type="RefSeq" id="WP_105860378.1">
    <property type="nucleotide sequence ID" value="NZ_PUEJ01000001.1"/>
</dbReference>
<feature type="active site" description="Nucleophile" evidence="1">
    <location>
        <position position="108"/>
    </location>
</feature>
<dbReference type="AlphaFoldDB" id="A0A2S9QJ87"/>
<feature type="active site" description="Charge relay system" evidence="1">
    <location>
        <position position="231"/>
    </location>
</feature>
<dbReference type="PIRSF" id="PIRSF017388">
    <property type="entry name" value="Esterase_lipase"/>
    <property type="match status" value="1"/>
</dbReference>
<feature type="domain" description="Serine aminopeptidase S33" evidence="3">
    <location>
        <begin position="33"/>
        <end position="267"/>
    </location>
</feature>
<dbReference type="Proteomes" id="UP000237682">
    <property type="component" value="Unassembled WGS sequence"/>
</dbReference>
<proteinExistence type="predicted"/>
<feature type="transmembrane region" description="Helical" evidence="2">
    <location>
        <begin position="101"/>
        <end position="120"/>
    </location>
</feature>
<evidence type="ECO:0000256" key="2">
    <source>
        <dbReference type="SAM" id="Phobius"/>
    </source>
</evidence>
<dbReference type="Pfam" id="PF12146">
    <property type="entry name" value="Hydrolase_4"/>
    <property type="match status" value="1"/>
</dbReference>
<evidence type="ECO:0000259" key="3">
    <source>
        <dbReference type="Pfam" id="PF12146"/>
    </source>
</evidence>
<protein>
    <submittedName>
        <fullName evidence="4">Alpha/beta hydrolase</fullName>
    </submittedName>
</protein>
<reference evidence="4 5" key="1">
    <citation type="submission" date="2018-02" db="EMBL/GenBank/DDBJ databases">
        <title>Whole genome sequencing of endophytic bacterium.</title>
        <authorList>
            <person name="Eedara R."/>
            <person name="Podile A.R."/>
        </authorList>
    </citation>
    <scope>NUCLEOTIDE SEQUENCE [LARGE SCALE GENOMIC DNA]</scope>
    <source>
        <strain evidence="4 5">RP1T</strain>
    </source>
</reference>
<dbReference type="InterPro" id="IPR012354">
    <property type="entry name" value="Esterase_lipase"/>
</dbReference>
<dbReference type="InterPro" id="IPR029058">
    <property type="entry name" value="AB_hydrolase_fold"/>
</dbReference>
<gene>
    <name evidence="4" type="ORF">C5L14_02190</name>
</gene>
<evidence type="ECO:0000256" key="1">
    <source>
        <dbReference type="PIRSR" id="PIRSR017388-1"/>
    </source>
</evidence>
<name>A0A2S9QJ87_9HYPH</name>
<evidence type="ECO:0000313" key="4">
    <source>
        <dbReference type="EMBL" id="PRH89415.1"/>
    </source>
</evidence>
<dbReference type="InterPro" id="IPR022742">
    <property type="entry name" value="Hydrolase_4"/>
</dbReference>
<keyword evidence="2" id="KW-1133">Transmembrane helix</keyword>
<keyword evidence="2" id="KW-0812">Transmembrane</keyword>
<dbReference type="GO" id="GO:0052689">
    <property type="term" value="F:carboxylic ester hydrolase activity"/>
    <property type="evidence" value="ECO:0007669"/>
    <property type="project" value="InterPro"/>
</dbReference>
<feature type="active site" description="Charge relay system" evidence="1">
    <location>
        <position position="260"/>
    </location>
</feature>
<organism evidence="4 5">
    <name type="scientific">Labrys okinawensis</name>
    <dbReference type="NCBI Taxonomy" id="346911"/>
    <lineage>
        <taxon>Bacteria</taxon>
        <taxon>Pseudomonadati</taxon>
        <taxon>Pseudomonadota</taxon>
        <taxon>Alphaproteobacteria</taxon>
        <taxon>Hyphomicrobiales</taxon>
        <taxon>Xanthobacteraceae</taxon>
        <taxon>Labrys</taxon>
    </lineage>
</organism>
<dbReference type="SUPFAM" id="SSF53474">
    <property type="entry name" value="alpha/beta-Hydrolases"/>
    <property type="match status" value="1"/>
</dbReference>
<comment type="caution">
    <text evidence="4">The sequence shown here is derived from an EMBL/GenBank/DDBJ whole genome shotgun (WGS) entry which is preliminary data.</text>
</comment>